<accession>A0A2K9NS94</accession>
<dbReference type="InterPro" id="IPR001753">
    <property type="entry name" value="Enoyl-CoA_hydra/iso"/>
</dbReference>
<name>A0A2K9NS94_BACTC</name>
<dbReference type="PANTHER" id="PTHR43612:SF3">
    <property type="entry name" value="TRIFUNCTIONAL ENZYME SUBUNIT ALPHA, MITOCHONDRIAL"/>
    <property type="match status" value="1"/>
</dbReference>
<evidence type="ECO:0000256" key="1">
    <source>
        <dbReference type="ARBA" id="ARBA00005005"/>
    </source>
</evidence>
<evidence type="ECO:0000256" key="11">
    <source>
        <dbReference type="ARBA" id="ARBA00023268"/>
    </source>
</evidence>
<dbReference type="Pfam" id="PF00378">
    <property type="entry name" value="ECH_1"/>
    <property type="match status" value="1"/>
</dbReference>
<gene>
    <name evidence="15" type="ORF">C0V70_09645</name>
</gene>
<keyword evidence="6" id="KW-0442">Lipid degradation</keyword>
<dbReference type="GO" id="GO:0070403">
    <property type="term" value="F:NAD+ binding"/>
    <property type="evidence" value="ECO:0007669"/>
    <property type="project" value="InterPro"/>
</dbReference>
<dbReference type="InterPro" id="IPR006180">
    <property type="entry name" value="3-OHacyl-CoA_DH_CS"/>
</dbReference>
<dbReference type="Gene3D" id="1.10.1040.50">
    <property type="match status" value="1"/>
</dbReference>
<keyword evidence="16" id="KW-1185">Reference proteome</keyword>
<dbReference type="GO" id="GO:0016509">
    <property type="term" value="F:long-chain (3S)-3-hydroxyacyl-CoA dehydrogenase (NAD+) activity"/>
    <property type="evidence" value="ECO:0007669"/>
    <property type="project" value="TreeGrafter"/>
</dbReference>
<dbReference type="InterPro" id="IPR006108">
    <property type="entry name" value="3HC_DH_C"/>
</dbReference>
<proteinExistence type="inferred from homology"/>
<keyword evidence="11" id="KW-0511">Multifunctional enzyme</keyword>
<dbReference type="GO" id="GO:0004300">
    <property type="term" value="F:enoyl-CoA hydratase activity"/>
    <property type="evidence" value="ECO:0007669"/>
    <property type="project" value="UniProtKB-EC"/>
</dbReference>
<keyword evidence="8" id="KW-0520">NAD</keyword>
<dbReference type="PROSITE" id="PS00067">
    <property type="entry name" value="3HCDH"/>
    <property type="match status" value="1"/>
</dbReference>
<dbReference type="FunFam" id="3.90.226.10:FF:000011">
    <property type="entry name" value="Fatty acid oxidation complex subunit alpha"/>
    <property type="match status" value="1"/>
</dbReference>
<evidence type="ECO:0000256" key="6">
    <source>
        <dbReference type="ARBA" id="ARBA00022963"/>
    </source>
</evidence>
<evidence type="ECO:0000256" key="10">
    <source>
        <dbReference type="ARBA" id="ARBA00023239"/>
    </source>
</evidence>
<evidence type="ECO:0000256" key="7">
    <source>
        <dbReference type="ARBA" id="ARBA00023002"/>
    </source>
</evidence>
<organism evidence="15 16">
    <name type="scientific">Bacteriovorax stolpii</name>
    <name type="common">Bdellovibrio stolpii</name>
    <dbReference type="NCBI Taxonomy" id="960"/>
    <lineage>
        <taxon>Bacteria</taxon>
        <taxon>Pseudomonadati</taxon>
        <taxon>Bdellovibrionota</taxon>
        <taxon>Bacteriovoracia</taxon>
        <taxon>Bacteriovoracales</taxon>
        <taxon>Bacteriovoracaceae</taxon>
        <taxon>Bacteriovorax</taxon>
    </lineage>
</organism>
<reference evidence="15 16" key="1">
    <citation type="submission" date="2018-01" db="EMBL/GenBank/DDBJ databases">
        <title>Complete genome sequence of Bacteriovorax stolpii DSM12778.</title>
        <authorList>
            <person name="Tang B."/>
            <person name="Chang J."/>
        </authorList>
    </citation>
    <scope>NUCLEOTIDE SEQUENCE [LARGE SCALE GENOMIC DNA]</scope>
    <source>
        <strain evidence="15 16">DSM 12778</strain>
    </source>
</reference>
<keyword evidence="9" id="KW-0443">Lipid metabolism</keyword>
<keyword evidence="7" id="KW-0560">Oxidoreductase</keyword>
<dbReference type="InterPro" id="IPR036291">
    <property type="entry name" value="NAD(P)-bd_dom_sf"/>
</dbReference>
<evidence type="ECO:0000256" key="5">
    <source>
        <dbReference type="ARBA" id="ARBA00022832"/>
    </source>
</evidence>
<dbReference type="SUPFAM" id="SSF48179">
    <property type="entry name" value="6-phosphogluconate dehydrogenase C-terminal domain-like"/>
    <property type="match status" value="2"/>
</dbReference>
<evidence type="ECO:0000256" key="3">
    <source>
        <dbReference type="ARBA" id="ARBA00008750"/>
    </source>
</evidence>
<comment type="catalytic activity">
    <reaction evidence="12">
        <text>a (3S)-3-hydroxyacyl-CoA + NAD(+) = a 3-oxoacyl-CoA + NADH + H(+)</text>
        <dbReference type="Rhea" id="RHEA:22432"/>
        <dbReference type="ChEBI" id="CHEBI:15378"/>
        <dbReference type="ChEBI" id="CHEBI:57318"/>
        <dbReference type="ChEBI" id="CHEBI:57540"/>
        <dbReference type="ChEBI" id="CHEBI:57945"/>
        <dbReference type="ChEBI" id="CHEBI:90726"/>
        <dbReference type="EC" id="1.1.1.35"/>
    </reaction>
</comment>
<dbReference type="InterPro" id="IPR050136">
    <property type="entry name" value="FA_oxidation_alpha_subunit"/>
</dbReference>
<keyword evidence="5" id="KW-0276">Fatty acid metabolism</keyword>
<dbReference type="Proteomes" id="UP000235584">
    <property type="component" value="Chromosome"/>
</dbReference>
<dbReference type="AlphaFoldDB" id="A0A2K9NS94"/>
<evidence type="ECO:0000256" key="4">
    <source>
        <dbReference type="ARBA" id="ARBA00012076"/>
    </source>
</evidence>
<dbReference type="FunFam" id="3.40.50.720:FF:000009">
    <property type="entry name" value="Fatty oxidation complex, alpha subunit"/>
    <property type="match status" value="1"/>
</dbReference>
<sequence>MANNKISLEYKNDIAYIGFGFNSTKSMTTLDIETMMELMEIVEELHTKGTALKGAIFFSHKENCFLAGADINLIASMRTEAEAADGAERGQNIYNRIEDLQIPTVVCVDGVCLGGGLELSLSCKAIIASNSSKTSLGLPEVKLGLIPGFGGTYRLPRKIGLPNALDMILTGKTLRADKAKRIGLVEEVYPRENLLAMAPNFFNRKAKPQSIKESMTELATENFVTRKIIFQKVRESVLKKTNGFYQAPLKILDVMDSGMMKGRTSYLASEAQAFGELAISEQSKNLQHIYFMSEAVKKYNGPKSTKPLPVLSRGAALGAGTMGGGIAWLMAEAGMQPIMKDLTTDALNLGLKQSSQNFQGALKRKKITPDEFERKQRSITAQLDYSGFKKIDLVIEAVVENMDIKKKVFAETEKQVHLETLLTSNTSSLSVQEMSKALERPERFAGLHFFNPVHLMPLVEIIIHDKIAPETIEALHKWVLRVKKTPVIVKDGPGFLVNRILMPYLNEAGYLLEEGVSVKDLDQAALNFGMPMGPARLLDEVGIDVAVKVGKVMHDGLGARAYPSKMSGKLSEKNFLGKKTSKGFYLYDEKGKVTGPNPEVEELLPKEKKKMSESELQMRLFLPMINEAAAILKDGIVETAADVDLGLIFGIGFPPFRGGLLRYADSEGLDKILGALKNFSETVDRERYTPNSYLTDLVETKTTFYEKAK</sequence>
<evidence type="ECO:0000313" key="16">
    <source>
        <dbReference type="Proteomes" id="UP000235584"/>
    </source>
</evidence>
<evidence type="ECO:0000256" key="8">
    <source>
        <dbReference type="ARBA" id="ARBA00023027"/>
    </source>
</evidence>
<dbReference type="EC" id="4.2.1.17" evidence="4"/>
<evidence type="ECO:0000259" key="14">
    <source>
        <dbReference type="Pfam" id="PF02737"/>
    </source>
</evidence>
<dbReference type="SUPFAM" id="SSF51735">
    <property type="entry name" value="NAD(P)-binding Rossmann-fold domains"/>
    <property type="match status" value="1"/>
</dbReference>
<dbReference type="Pfam" id="PF00725">
    <property type="entry name" value="3HCDH"/>
    <property type="match status" value="2"/>
</dbReference>
<dbReference type="KEGG" id="bsto:C0V70_09645"/>
<evidence type="ECO:0000256" key="12">
    <source>
        <dbReference type="ARBA" id="ARBA00049556"/>
    </source>
</evidence>
<evidence type="ECO:0000256" key="2">
    <source>
        <dbReference type="ARBA" id="ARBA00007005"/>
    </source>
</evidence>
<evidence type="ECO:0000313" key="15">
    <source>
        <dbReference type="EMBL" id="AUN98362.1"/>
    </source>
</evidence>
<dbReference type="Pfam" id="PF02737">
    <property type="entry name" value="3HCDH_N"/>
    <property type="match status" value="1"/>
</dbReference>
<feature type="domain" description="3-hydroxyacyl-CoA dehydrogenase NAD binding" evidence="14">
    <location>
        <begin position="315"/>
        <end position="491"/>
    </location>
</feature>
<dbReference type="Gene3D" id="3.40.50.720">
    <property type="entry name" value="NAD(P)-binding Rossmann-like Domain"/>
    <property type="match status" value="1"/>
</dbReference>
<dbReference type="Gene3D" id="3.90.226.10">
    <property type="entry name" value="2-enoyl-CoA Hydratase, Chain A, domain 1"/>
    <property type="match status" value="1"/>
</dbReference>
<evidence type="ECO:0000259" key="13">
    <source>
        <dbReference type="Pfam" id="PF00725"/>
    </source>
</evidence>
<comment type="similarity">
    <text evidence="2">In the central section; belongs to the 3-hydroxyacyl-CoA dehydrogenase family.</text>
</comment>
<dbReference type="RefSeq" id="WP_102243653.1">
    <property type="nucleotide sequence ID" value="NZ_CP025704.1"/>
</dbReference>
<evidence type="ECO:0000256" key="9">
    <source>
        <dbReference type="ARBA" id="ARBA00023098"/>
    </source>
</evidence>
<dbReference type="CDD" id="cd06558">
    <property type="entry name" value="crotonase-like"/>
    <property type="match status" value="1"/>
</dbReference>
<feature type="domain" description="3-hydroxyacyl-CoA dehydrogenase C-terminal" evidence="13">
    <location>
        <begin position="494"/>
        <end position="587"/>
    </location>
</feature>
<comment type="similarity">
    <text evidence="3">In the N-terminal section; belongs to the enoyl-CoA hydratase/isomerase family.</text>
</comment>
<dbReference type="InterPro" id="IPR029045">
    <property type="entry name" value="ClpP/crotonase-like_dom_sf"/>
</dbReference>
<dbReference type="UniPathway" id="UPA00659"/>
<dbReference type="InterPro" id="IPR006176">
    <property type="entry name" value="3-OHacyl-CoA_DH_NAD-bd"/>
</dbReference>
<dbReference type="InterPro" id="IPR008927">
    <property type="entry name" value="6-PGluconate_DH-like_C_sf"/>
</dbReference>
<keyword evidence="10" id="KW-0456">Lyase</keyword>
<dbReference type="SUPFAM" id="SSF52096">
    <property type="entry name" value="ClpP/crotonase"/>
    <property type="match status" value="1"/>
</dbReference>
<dbReference type="EMBL" id="CP025704">
    <property type="protein sequence ID" value="AUN98362.1"/>
    <property type="molecule type" value="Genomic_DNA"/>
</dbReference>
<dbReference type="PANTHER" id="PTHR43612">
    <property type="entry name" value="TRIFUNCTIONAL ENZYME SUBUNIT ALPHA"/>
    <property type="match status" value="1"/>
</dbReference>
<comment type="pathway">
    <text evidence="1">Lipid metabolism; fatty acid beta-oxidation.</text>
</comment>
<protein>
    <recommendedName>
        <fullName evidence="4">enoyl-CoA hydratase</fullName>
        <ecNumber evidence="4">4.2.1.17</ecNumber>
    </recommendedName>
</protein>
<dbReference type="GO" id="GO:0006635">
    <property type="term" value="P:fatty acid beta-oxidation"/>
    <property type="evidence" value="ECO:0007669"/>
    <property type="project" value="UniProtKB-UniPathway"/>
</dbReference>
<feature type="domain" description="3-hydroxyacyl-CoA dehydrogenase C-terminal" evidence="13">
    <location>
        <begin position="619"/>
        <end position="701"/>
    </location>
</feature>